<dbReference type="Proteomes" id="UP000235547">
    <property type="component" value="Unassembled WGS sequence"/>
</dbReference>
<reference evidence="2 3" key="1">
    <citation type="submission" date="2018-01" db="EMBL/GenBank/DDBJ databases">
        <title>Halomonas endophytica sp. nov., isolated from storage liquid in the stems of Populus euphratica.</title>
        <authorList>
            <person name="Chen C."/>
        </authorList>
    </citation>
    <scope>NUCLEOTIDE SEQUENCE [LARGE SCALE GENOMIC DNA]</scope>
    <source>
        <strain evidence="2 3">BZ-SZ-XJ27</strain>
    </source>
</reference>
<evidence type="ECO:0000313" key="3">
    <source>
        <dbReference type="Proteomes" id="UP000235547"/>
    </source>
</evidence>
<dbReference type="EMBL" id="PNRG01000008">
    <property type="protein sequence ID" value="PMR81669.1"/>
    <property type="molecule type" value="Genomic_DNA"/>
</dbReference>
<dbReference type="PANTHER" id="PTHR45856">
    <property type="entry name" value="ALPHA/BETA-HYDROLASES SUPERFAMILY PROTEIN"/>
    <property type="match status" value="1"/>
</dbReference>
<dbReference type="GO" id="GO:0006629">
    <property type="term" value="P:lipid metabolic process"/>
    <property type="evidence" value="ECO:0007669"/>
    <property type="project" value="InterPro"/>
</dbReference>
<accession>A0A2N7UMN5</accession>
<proteinExistence type="predicted"/>
<dbReference type="Pfam" id="PF01764">
    <property type="entry name" value="Lipase_3"/>
    <property type="match status" value="1"/>
</dbReference>
<dbReference type="InterPro" id="IPR051218">
    <property type="entry name" value="Sec_MonoDiacylglyc_Lipase"/>
</dbReference>
<keyword evidence="3" id="KW-1185">Reference proteome</keyword>
<evidence type="ECO:0000259" key="1">
    <source>
        <dbReference type="Pfam" id="PF01764"/>
    </source>
</evidence>
<sequence length="316" mass="35458">MGKILNLAYEQDWSKKSFSLHKAQVCAELSSIVYQDVQEYELKKASRIHLVASDLYRSFVRSGKTSSILDALNGVKLDARFFVVRGRYSLVFGTIFNDVVILAVRGTVFRKLWDWKANIDTEKFYLRGGRFEFFPFEFTATDLGRQYFHKGFFESIVPQFESISEQIKEKTNSVSNLKIVWTGHSLGGAMAAIGYAIHSSRNGHMLLADEMPNDAVCAYTFGMPRYCGLGVICGFSGPYHIYRHADVIPTVPLRRMGFSDSNREYELTESGGVAPTERTDAFGIANHIPKLLTSIKSHSIEGYAELIAKGTGKARP</sequence>
<evidence type="ECO:0000313" key="2">
    <source>
        <dbReference type="EMBL" id="PMR81669.1"/>
    </source>
</evidence>
<feature type="domain" description="Fungal lipase-type" evidence="1">
    <location>
        <begin position="103"/>
        <end position="254"/>
    </location>
</feature>
<dbReference type="Gene3D" id="3.40.50.1820">
    <property type="entry name" value="alpha/beta hydrolase"/>
    <property type="match status" value="1"/>
</dbReference>
<protein>
    <recommendedName>
        <fullName evidence="1">Fungal lipase-type domain-containing protein</fullName>
    </recommendedName>
</protein>
<gene>
    <name evidence="2" type="ORF">C1H70_04540</name>
</gene>
<name>A0A2N7UMN5_9GAMM</name>
<organism evidence="2 3">
    <name type="scientific">Halomonas urumqiensis</name>
    <dbReference type="NCBI Taxonomy" id="1684789"/>
    <lineage>
        <taxon>Bacteria</taxon>
        <taxon>Pseudomonadati</taxon>
        <taxon>Pseudomonadota</taxon>
        <taxon>Gammaproteobacteria</taxon>
        <taxon>Oceanospirillales</taxon>
        <taxon>Halomonadaceae</taxon>
        <taxon>Halomonas</taxon>
    </lineage>
</organism>
<dbReference type="InterPro" id="IPR002921">
    <property type="entry name" value="Fungal_lipase-type"/>
</dbReference>
<dbReference type="AlphaFoldDB" id="A0A2N7UMN5"/>
<comment type="caution">
    <text evidence="2">The sequence shown here is derived from an EMBL/GenBank/DDBJ whole genome shotgun (WGS) entry which is preliminary data.</text>
</comment>
<dbReference type="SUPFAM" id="SSF53474">
    <property type="entry name" value="alpha/beta-Hydrolases"/>
    <property type="match status" value="1"/>
</dbReference>
<dbReference type="PANTHER" id="PTHR45856:SF24">
    <property type="entry name" value="FUNGAL LIPASE-LIKE DOMAIN-CONTAINING PROTEIN"/>
    <property type="match status" value="1"/>
</dbReference>
<dbReference type="InterPro" id="IPR029058">
    <property type="entry name" value="AB_hydrolase_fold"/>
</dbReference>